<evidence type="ECO:0000256" key="5">
    <source>
        <dbReference type="SAM" id="Phobius"/>
    </source>
</evidence>
<dbReference type="CDD" id="cd00400">
    <property type="entry name" value="Voltage_gated_ClC"/>
    <property type="match status" value="1"/>
</dbReference>
<reference evidence="6 7" key="1">
    <citation type="submission" date="2017-12" db="EMBL/GenBank/DDBJ databases">
        <title>Sequencing, de novo assembly and annotation of complete genome of a new Thraustochytrid species, strain FCC1311.</title>
        <authorList>
            <person name="Sedici K."/>
            <person name="Godart F."/>
            <person name="Aiese Cigliano R."/>
            <person name="Sanseverino W."/>
            <person name="Barakat M."/>
            <person name="Ortet P."/>
            <person name="Marechal E."/>
            <person name="Cagnac O."/>
            <person name="Amato A."/>
        </authorList>
    </citation>
    <scope>NUCLEOTIDE SEQUENCE [LARGE SCALE GENOMIC DNA]</scope>
</reference>
<dbReference type="SUPFAM" id="SSF81340">
    <property type="entry name" value="Clc chloride channel"/>
    <property type="match status" value="1"/>
</dbReference>
<feature type="transmembrane region" description="Helical" evidence="5">
    <location>
        <begin position="383"/>
        <end position="403"/>
    </location>
</feature>
<dbReference type="Gene3D" id="1.10.3080.10">
    <property type="entry name" value="Clc chloride channel"/>
    <property type="match status" value="1"/>
</dbReference>
<evidence type="ECO:0008006" key="8">
    <source>
        <dbReference type="Google" id="ProtNLM"/>
    </source>
</evidence>
<dbReference type="InterPro" id="IPR050368">
    <property type="entry name" value="ClC-type_chloride_channel"/>
</dbReference>
<evidence type="ECO:0000313" key="6">
    <source>
        <dbReference type="EMBL" id="GBG26645.1"/>
    </source>
</evidence>
<protein>
    <recommendedName>
        <fullName evidence="8">Chloride channel protein</fullName>
    </recommendedName>
</protein>
<feature type="transmembrane region" description="Helical" evidence="5">
    <location>
        <begin position="454"/>
        <end position="477"/>
    </location>
</feature>
<proteinExistence type="predicted"/>
<keyword evidence="2 5" id="KW-0812">Transmembrane</keyword>
<feature type="transmembrane region" description="Helical" evidence="5">
    <location>
        <begin position="415"/>
        <end position="442"/>
    </location>
</feature>
<dbReference type="EMBL" id="BEYU01000022">
    <property type="protein sequence ID" value="GBG26645.1"/>
    <property type="molecule type" value="Genomic_DNA"/>
</dbReference>
<name>A0A2R5G7X4_9STRA</name>
<keyword evidence="4 5" id="KW-0472">Membrane</keyword>
<dbReference type="GO" id="GO:0015108">
    <property type="term" value="F:chloride transmembrane transporter activity"/>
    <property type="evidence" value="ECO:0007669"/>
    <property type="project" value="InterPro"/>
</dbReference>
<evidence type="ECO:0000256" key="4">
    <source>
        <dbReference type="ARBA" id="ARBA00023136"/>
    </source>
</evidence>
<dbReference type="OrthoDB" id="514608at2759"/>
<dbReference type="Proteomes" id="UP000241890">
    <property type="component" value="Unassembled WGS sequence"/>
</dbReference>
<accession>A0A2R5G7X4</accession>
<dbReference type="InterPro" id="IPR001807">
    <property type="entry name" value="ClC"/>
</dbReference>
<feature type="transmembrane region" description="Helical" evidence="5">
    <location>
        <begin position="235"/>
        <end position="258"/>
    </location>
</feature>
<gene>
    <name evidence="6" type="ORF">FCC1311_028662</name>
</gene>
<feature type="transmembrane region" description="Helical" evidence="5">
    <location>
        <begin position="319"/>
        <end position="338"/>
    </location>
</feature>
<dbReference type="GO" id="GO:0016020">
    <property type="term" value="C:membrane"/>
    <property type="evidence" value="ECO:0007669"/>
    <property type="project" value="UniProtKB-SubCell"/>
</dbReference>
<dbReference type="PANTHER" id="PTHR43427">
    <property type="entry name" value="CHLORIDE CHANNEL PROTEIN CLC-E"/>
    <property type="match status" value="1"/>
</dbReference>
<evidence type="ECO:0000313" key="7">
    <source>
        <dbReference type="Proteomes" id="UP000241890"/>
    </source>
</evidence>
<dbReference type="AlphaFoldDB" id="A0A2R5G7X4"/>
<evidence type="ECO:0000256" key="2">
    <source>
        <dbReference type="ARBA" id="ARBA00022692"/>
    </source>
</evidence>
<keyword evidence="7" id="KW-1185">Reference proteome</keyword>
<dbReference type="Pfam" id="PF00654">
    <property type="entry name" value="Voltage_CLC"/>
    <property type="match status" value="1"/>
</dbReference>
<dbReference type="InParanoid" id="A0A2R5G7X4"/>
<feature type="transmembrane region" description="Helical" evidence="5">
    <location>
        <begin position="51"/>
        <end position="69"/>
    </location>
</feature>
<organism evidence="6 7">
    <name type="scientific">Hondaea fermentalgiana</name>
    <dbReference type="NCBI Taxonomy" id="2315210"/>
    <lineage>
        <taxon>Eukaryota</taxon>
        <taxon>Sar</taxon>
        <taxon>Stramenopiles</taxon>
        <taxon>Bigyra</taxon>
        <taxon>Labyrinthulomycetes</taxon>
        <taxon>Thraustochytrida</taxon>
        <taxon>Thraustochytriidae</taxon>
        <taxon>Hondaea</taxon>
    </lineage>
</organism>
<evidence type="ECO:0000256" key="1">
    <source>
        <dbReference type="ARBA" id="ARBA00004141"/>
    </source>
</evidence>
<comment type="subcellular location">
    <subcellularLocation>
        <location evidence="1">Membrane</location>
        <topology evidence="1">Multi-pass membrane protein</topology>
    </subcellularLocation>
</comment>
<comment type="caution">
    <text evidence="6">The sequence shown here is derived from an EMBL/GenBank/DDBJ whole genome shotgun (WGS) entry which is preliminary data.</text>
</comment>
<dbReference type="InterPro" id="IPR014743">
    <property type="entry name" value="Cl-channel_core"/>
</dbReference>
<sequence>MDVYAELRDADDEDTYFDEETDLAEEDEGGMAAQIPTGPAYARELSFWRHILVCLALGAFMGAVAYVYLETIERVQTAVFGEDVLRPSLGAEGKKIIALGHGEWIWVVFTAGAGLVVGLVKLALRFPRNVRGFLAEVRAQHVNPVDAPKIVLVSLLSLCGGVSLGPEAAMGSLGGGLAQAWSAFRGLDKEATQQNVVNAMAGAMGGIFPSPVIAVTTMTEIGRVETMHHNYMRAVAMMTVAASTSFGVFFAIKGGSYLPLNPLTLTYQFHSGDQIKGLAIGLLSGLLGLCHIIIAGICKRIFVVFEARILRGRSQLATVASPLLGGLVTGCILVWSPLCVGSGSLQTASIVRLAAAREIDSSTLFASAFAKSLAFGIAKASGFVGGAIFPLIFVGSATGIGFARLINDHEKLPLVLADACFTAAVPSAVAPMPVSFLLMIAFTFNLGASQATPIFVACIASHLVTCGFGLVLSLLGVTARSRR</sequence>
<feature type="transmembrane region" description="Helical" evidence="5">
    <location>
        <begin position="104"/>
        <end position="124"/>
    </location>
</feature>
<feature type="transmembrane region" description="Helical" evidence="5">
    <location>
        <begin position="278"/>
        <end position="298"/>
    </location>
</feature>
<evidence type="ECO:0000256" key="3">
    <source>
        <dbReference type="ARBA" id="ARBA00022989"/>
    </source>
</evidence>
<keyword evidence="3 5" id="KW-1133">Transmembrane helix</keyword>